<keyword evidence="1 7" id="KW-0808">Transferase</keyword>
<dbReference type="Gene3D" id="3.30.200.20">
    <property type="entry name" value="Phosphorylase Kinase, domain 1"/>
    <property type="match status" value="1"/>
</dbReference>
<dbReference type="Gene3D" id="3.90.1580.10">
    <property type="entry name" value="paralog of FGE (formylglycine-generating enzyme)"/>
    <property type="match status" value="1"/>
</dbReference>
<reference evidence="7 8" key="1">
    <citation type="submission" date="2019-02" db="EMBL/GenBank/DDBJ databases">
        <title>Deep-cultivation of Planctomycetes and their phenomic and genomic characterization uncovers novel biology.</title>
        <authorList>
            <person name="Wiegand S."/>
            <person name="Jogler M."/>
            <person name="Boedeker C."/>
            <person name="Pinto D."/>
            <person name="Vollmers J."/>
            <person name="Rivas-Marin E."/>
            <person name="Kohn T."/>
            <person name="Peeters S.H."/>
            <person name="Heuer A."/>
            <person name="Rast P."/>
            <person name="Oberbeckmann S."/>
            <person name="Bunk B."/>
            <person name="Jeske O."/>
            <person name="Meyerdierks A."/>
            <person name="Storesund J.E."/>
            <person name="Kallscheuer N."/>
            <person name="Luecker S."/>
            <person name="Lage O.M."/>
            <person name="Pohl T."/>
            <person name="Merkel B.J."/>
            <person name="Hornburger P."/>
            <person name="Mueller R.-W."/>
            <person name="Bruemmer F."/>
            <person name="Labrenz M."/>
            <person name="Spormann A.M."/>
            <person name="Op den Camp H."/>
            <person name="Overmann J."/>
            <person name="Amann R."/>
            <person name="Jetten M.S.M."/>
            <person name="Mascher T."/>
            <person name="Medema M.H."/>
            <person name="Devos D.P."/>
            <person name="Kaster A.-K."/>
            <person name="Ovreas L."/>
            <person name="Rohde M."/>
            <person name="Galperin M.Y."/>
            <person name="Jogler C."/>
        </authorList>
    </citation>
    <scope>NUCLEOTIDE SEQUENCE [LARGE SCALE GENOMIC DNA]</scope>
    <source>
        <strain evidence="7 8">Pla133</strain>
    </source>
</reference>
<protein>
    <submittedName>
        <fullName evidence="7">Serine/threonine-protein kinase PknB</fullName>
        <ecNumber evidence="7">2.7.11.1</ecNumber>
    </submittedName>
</protein>
<proteinExistence type="predicted"/>
<keyword evidence="3 7" id="KW-0418">Kinase</keyword>
<evidence type="ECO:0000256" key="4">
    <source>
        <dbReference type="ARBA" id="ARBA00022840"/>
    </source>
</evidence>
<evidence type="ECO:0000256" key="1">
    <source>
        <dbReference type="ARBA" id="ARBA00022679"/>
    </source>
</evidence>
<dbReference type="Pfam" id="PF03781">
    <property type="entry name" value="FGE-sulfatase"/>
    <property type="match status" value="1"/>
</dbReference>
<dbReference type="PANTHER" id="PTHR43289">
    <property type="entry name" value="MITOGEN-ACTIVATED PROTEIN KINASE KINASE KINASE 20-RELATED"/>
    <property type="match status" value="1"/>
</dbReference>
<evidence type="ECO:0000256" key="2">
    <source>
        <dbReference type="ARBA" id="ARBA00022741"/>
    </source>
</evidence>
<dbReference type="RefSeq" id="WP_145064647.1">
    <property type="nucleotide sequence ID" value="NZ_CP036287.1"/>
</dbReference>
<sequence length="843" mass="93104">MAPSESDLGLVEQFARLAPLSMKEREVHFARLRSAVPAIVDELRELLDHHDQAAGFLEDSPERMAPGPPPARPHSIGGFRILDELGWGGMGVVYLAEQERPRRTVALKVLRWDRYAPLAVKRFEREAEILGRLQHDNLARIYAAGVDSIAGVDVPWFAMERIEGVPIDRACVGWTWERVVETLADVADGIQVAHAAGIIHRDLKASNVLVTSEGRAVVLDFGIAAITGTDRSTLLTFSGQIVGTLATMSPEQAEGRVELVDERSDVYALGVMLFELLVGHSPIDLSGLDPASAIARISRTAPRRLRRVRPDLPRDLEVLASAALAKDPELRPRTAGEFADDLRRTVARLPVRARRATGFHRLQSLVRRNRGLFAGLVATFVLLSIALGVTLGSLGKVSALNRSIDHNAALDRARVLEEQARSLWPADPSRLGDLDAWLDEADRLAQRLQPQLSTTRWRDRPVGEFPPRDREPEEVATDLFDPAREHGGYYDVLNRRGHAAARDAATVGALGEEWMATIERIAQAPTYGGLVIEPQPGLIPLGPDPHSGLEEFAVWGRAGEIPERAGPDDRIQCTSQTTVVLVLVPGGSFWFGRQAQDPDGPNYDPEALPHEWLGDRSHLTLAPFLISKFETTQGQFERVMGFNTSYWRPGEGHLDYVVTARHPVETVRHGEAVLFGKHIGLDLPTEAQFEFANRAGTDTIYWFGDRLEAGRDLVVDTSLSGPVDFVDGDHTGHWPVLSLHAPVGIYAANAFGLHDTVGNVGEWCREEYWGYRERGEFNPATGEYRHPDPEDTYGPHYPVRHKGQARSAGRSGARNEMFGLETNRDLGFRTVRALSGAWQVGDR</sequence>
<dbReference type="SUPFAM" id="SSF56436">
    <property type="entry name" value="C-type lectin-like"/>
    <property type="match status" value="1"/>
</dbReference>
<evidence type="ECO:0000259" key="6">
    <source>
        <dbReference type="PROSITE" id="PS50011"/>
    </source>
</evidence>
<dbReference type="InterPro" id="IPR016187">
    <property type="entry name" value="CTDL_fold"/>
</dbReference>
<feature type="domain" description="Protein kinase" evidence="6">
    <location>
        <begin position="79"/>
        <end position="343"/>
    </location>
</feature>
<dbReference type="InterPro" id="IPR008271">
    <property type="entry name" value="Ser/Thr_kinase_AS"/>
</dbReference>
<dbReference type="InterPro" id="IPR017441">
    <property type="entry name" value="Protein_kinase_ATP_BS"/>
</dbReference>
<name>A0A518BIQ8_9BACT</name>
<evidence type="ECO:0000256" key="5">
    <source>
        <dbReference type="PROSITE-ProRule" id="PRU10141"/>
    </source>
</evidence>
<dbReference type="InterPro" id="IPR011009">
    <property type="entry name" value="Kinase-like_dom_sf"/>
</dbReference>
<dbReference type="InterPro" id="IPR005532">
    <property type="entry name" value="SUMF_dom"/>
</dbReference>
<dbReference type="Pfam" id="PF00069">
    <property type="entry name" value="Pkinase"/>
    <property type="match status" value="1"/>
</dbReference>
<dbReference type="PROSITE" id="PS50011">
    <property type="entry name" value="PROTEIN_KINASE_DOM"/>
    <property type="match status" value="1"/>
</dbReference>
<dbReference type="KEGG" id="pbap:Pla133_19210"/>
<dbReference type="PROSITE" id="PS00107">
    <property type="entry name" value="PROTEIN_KINASE_ATP"/>
    <property type="match status" value="1"/>
</dbReference>
<dbReference type="AlphaFoldDB" id="A0A518BIQ8"/>
<evidence type="ECO:0000313" key="7">
    <source>
        <dbReference type="EMBL" id="QDU66845.1"/>
    </source>
</evidence>
<dbReference type="SUPFAM" id="SSF56112">
    <property type="entry name" value="Protein kinase-like (PK-like)"/>
    <property type="match status" value="1"/>
</dbReference>
<dbReference type="GO" id="GO:0005524">
    <property type="term" value="F:ATP binding"/>
    <property type="evidence" value="ECO:0007669"/>
    <property type="project" value="UniProtKB-UniRule"/>
</dbReference>
<dbReference type="EMBL" id="CP036287">
    <property type="protein sequence ID" value="QDU66845.1"/>
    <property type="molecule type" value="Genomic_DNA"/>
</dbReference>
<dbReference type="PANTHER" id="PTHR43289:SF6">
    <property type="entry name" value="SERINE_THREONINE-PROTEIN KINASE NEKL-3"/>
    <property type="match status" value="1"/>
</dbReference>
<dbReference type="GO" id="GO:0004674">
    <property type="term" value="F:protein serine/threonine kinase activity"/>
    <property type="evidence" value="ECO:0007669"/>
    <property type="project" value="UniProtKB-EC"/>
</dbReference>
<dbReference type="InterPro" id="IPR042095">
    <property type="entry name" value="SUMF_sf"/>
</dbReference>
<evidence type="ECO:0000256" key="3">
    <source>
        <dbReference type="ARBA" id="ARBA00022777"/>
    </source>
</evidence>
<evidence type="ECO:0000313" key="8">
    <source>
        <dbReference type="Proteomes" id="UP000316921"/>
    </source>
</evidence>
<gene>
    <name evidence="7" type="primary">pknB_17</name>
    <name evidence="7" type="ORF">Pla133_19210</name>
</gene>
<feature type="binding site" evidence="5">
    <location>
        <position position="108"/>
    </location>
    <ligand>
        <name>ATP</name>
        <dbReference type="ChEBI" id="CHEBI:30616"/>
    </ligand>
</feature>
<keyword evidence="2 5" id="KW-0547">Nucleotide-binding</keyword>
<keyword evidence="8" id="KW-1185">Reference proteome</keyword>
<dbReference type="CDD" id="cd14014">
    <property type="entry name" value="STKc_PknB_like"/>
    <property type="match status" value="1"/>
</dbReference>
<dbReference type="InterPro" id="IPR000719">
    <property type="entry name" value="Prot_kinase_dom"/>
</dbReference>
<dbReference type="PROSITE" id="PS00108">
    <property type="entry name" value="PROTEIN_KINASE_ST"/>
    <property type="match status" value="1"/>
</dbReference>
<accession>A0A518BIQ8</accession>
<dbReference type="Proteomes" id="UP000316921">
    <property type="component" value="Chromosome"/>
</dbReference>
<dbReference type="EC" id="2.7.11.1" evidence="7"/>
<dbReference type="Gene3D" id="1.10.510.10">
    <property type="entry name" value="Transferase(Phosphotransferase) domain 1"/>
    <property type="match status" value="1"/>
</dbReference>
<organism evidence="7 8">
    <name type="scientific">Engelhardtia mirabilis</name>
    <dbReference type="NCBI Taxonomy" id="2528011"/>
    <lineage>
        <taxon>Bacteria</taxon>
        <taxon>Pseudomonadati</taxon>
        <taxon>Planctomycetota</taxon>
        <taxon>Planctomycetia</taxon>
        <taxon>Planctomycetia incertae sedis</taxon>
        <taxon>Engelhardtia</taxon>
    </lineage>
</organism>
<dbReference type="SMART" id="SM00220">
    <property type="entry name" value="S_TKc"/>
    <property type="match status" value="1"/>
</dbReference>
<keyword evidence="4 5" id="KW-0067">ATP-binding</keyword>